<reference evidence="2" key="1">
    <citation type="journal article" date="2016" name="Front. Microbiol.">
        <title>Complete Genome Sequence of Clostridium estertheticum DSM 8809, a Microbe Identified in Spoiled Vacuum Packed Beef.</title>
        <authorList>
            <person name="Yu Z."/>
            <person name="Gunn L."/>
            <person name="Brennan E."/>
            <person name="Reid R."/>
            <person name="Wall P.G."/>
            <person name="Gaora O.P."/>
            <person name="Hurley D."/>
            <person name="Bolton D."/>
            <person name="Fanning S."/>
        </authorList>
    </citation>
    <scope>NUCLEOTIDE SEQUENCE [LARGE SCALE GENOMIC DNA]</scope>
    <source>
        <strain evidence="2">DSM 8809</strain>
    </source>
</reference>
<dbReference type="KEGG" id="ceu:A7L45_07200"/>
<protein>
    <submittedName>
        <fullName evidence="1">Uncharacterized protein</fullName>
    </submittedName>
</protein>
<sequence>MKTKAIVLKQISLLLVALIGAIFINGCDLTTKQQVKSVISNIKESPEVIAVRKTPIEKGVILGDLIDTGITDTVWEIYDPAENGNKYVTISGNVLYNKKLVVVKIQYQMYDDGKIKFKAMTYNDIPQDAANTAANTAAMFSYLKKEYEAKGKIAK</sequence>
<dbReference type="Proteomes" id="UP000182569">
    <property type="component" value="Chromosome"/>
</dbReference>
<name>A0A1J0GF19_9CLOT</name>
<proteinExistence type="predicted"/>
<organism evidence="1 2">
    <name type="scientific">Clostridium estertheticum subsp. estertheticum</name>
    <dbReference type="NCBI Taxonomy" id="1552"/>
    <lineage>
        <taxon>Bacteria</taxon>
        <taxon>Bacillati</taxon>
        <taxon>Bacillota</taxon>
        <taxon>Clostridia</taxon>
        <taxon>Eubacteriales</taxon>
        <taxon>Clostridiaceae</taxon>
        <taxon>Clostridium</taxon>
    </lineage>
</organism>
<evidence type="ECO:0000313" key="1">
    <source>
        <dbReference type="EMBL" id="APC39871.1"/>
    </source>
</evidence>
<dbReference type="EMBL" id="CP015756">
    <property type="protein sequence ID" value="APC39871.1"/>
    <property type="molecule type" value="Genomic_DNA"/>
</dbReference>
<gene>
    <name evidence="1" type="ORF">A7L45_07200</name>
</gene>
<accession>A0A1J0GF19</accession>
<keyword evidence="2" id="KW-1185">Reference proteome</keyword>
<evidence type="ECO:0000313" key="2">
    <source>
        <dbReference type="Proteomes" id="UP000182569"/>
    </source>
</evidence>
<dbReference type="RefSeq" id="WP_071612165.1">
    <property type="nucleotide sequence ID" value="NZ_CP015756.1"/>
</dbReference>
<dbReference type="AlphaFoldDB" id="A0A1J0GF19"/>